<comment type="caution">
    <text evidence="2">The sequence shown here is derived from an EMBL/GenBank/DDBJ whole genome shotgun (WGS) entry which is preliminary data.</text>
</comment>
<organism evidence="2 3">
    <name type="scientific">Fusarium albosuccineum</name>
    <dbReference type="NCBI Taxonomy" id="1237068"/>
    <lineage>
        <taxon>Eukaryota</taxon>
        <taxon>Fungi</taxon>
        <taxon>Dikarya</taxon>
        <taxon>Ascomycota</taxon>
        <taxon>Pezizomycotina</taxon>
        <taxon>Sordariomycetes</taxon>
        <taxon>Hypocreomycetidae</taxon>
        <taxon>Hypocreales</taxon>
        <taxon>Nectriaceae</taxon>
        <taxon>Fusarium</taxon>
        <taxon>Fusarium decemcellulare species complex</taxon>
    </lineage>
</organism>
<evidence type="ECO:0008006" key="4">
    <source>
        <dbReference type="Google" id="ProtNLM"/>
    </source>
</evidence>
<feature type="region of interest" description="Disordered" evidence="1">
    <location>
        <begin position="62"/>
        <end position="90"/>
    </location>
</feature>
<dbReference type="Gene3D" id="3.80.10.10">
    <property type="entry name" value="Ribonuclease Inhibitor"/>
    <property type="match status" value="1"/>
</dbReference>
<sequence length="375" mass="42276">MDFNLTSLVRTLATRNDLALQVQYLMIKAPPGRAEHPRQHRDISSEDLDLFNNMFEMNFKPTNGDSISISQDSSQQPWEKGQVRPQDEGHCEQDKGLFYQHPKSALAALLLAQVPNILRFSMDSESLLPFSICQPGSLPRLAEFHVSLPSNEDSLADIQNVLAAAPALERLNARLGYMTSNKVFHGNLTTLSLHSCDFTADAFKSLLNGSKRLECLSYENPQRSKIQQATLPELLDAILLRADTLRSLILWFNTRDGHQSIDVSMVENLKDMRTLEKLDITLDGVYHPAHLRLDNILPRSIRTFSNIYPAFCSPYQEKTRAVIALAKSVPGKFPNLKQVLFCLCEDEASDEKEVKHNRSKIRAAFAKRGIVCLLE</sequence>
<evidence type="ECO:0000256" key="1">
    <source>
        <dbReference type="SAM" id="MobiDB-lite"/>
    </source>
</evidence>
<keyword evidence="3" id="KW-1185">Reference proteome</keyword>
<feature type="compositionally biased region" description="Low complexity" evidence="1">
    <location>
        <begin position="65"/>
        <end position="76"/>
    </location>
</feature>
<dbReference type="SUPFAM" id="SSF52047">
    <property type="entry name" value="RNI-like"/>
    <property type="match status" value="1"/>
</dbReference>
<proteinExistence type="predicted"/>
<dbReference type="EMBL" id="JAADYS010000220">
    <property type="protein sequence ID" value="KAF4471345.1"/>
    <property type="molecule type" value="Genomic_DNA"/>
</dbReference>
<dbReference type="AlphaFoldDB" id="A0A8H4PG17"/>
<name>A0A8H4PG17_9HYPO</name>
<feature type="compositionally biased region" description="Basic and acidic residues" evidence="1">
    <location>
        <begin position="81"/>
        <end position="90"/>
    </location>
</feature>
<protein>
    <recommendedName>
        <fullName evidence="4">F-box domain-containing protein</fullName>
    </recommendedName>
</protein>
<reference evidence="2 3" key="1">
    <citation type="submission" date="2020-01" db="EMBL/GenBank/DDBJ databases">
        <title>Identification and distribution of gene clusters putatively required for synthesis of sphingolipid metabolism inhibitors in phylogenetically diverse species of the filamentous fungus Fusarium.</title>
        <authorList>
            <person name="Kim H.-S."/>
            <person name="Busman M."/>
            <person name="Brown D.W."/>
            <person name="Divon H."/>
            <person name="Uhlig S."/>
            <person name="Proctor R.H."/>
        </authorList>
    </citation>
    <scope>NUCLEOTIDE SEQUENCE [LARGE SCALE GENOMIC DNA]</scope>
    <source>
        <strain evidence="2 3">NRRL 20459</strain>
    </source>
</reference>
<dbReference type="InterPro" id="IPR032675">
    <property type="entry name" value="LRR_dom_sf"/>
</dbReference>
<gene>
    <name evidence="2" type="ORF">FALBO_1736</name>
</gene>
<evidence type="ECO:0000313" key="2">
    <source>
        <dbReference type="EMBL" id="KAF4471345.1"/>
    </source>
</evidence>
<accession>A0A8H4PG17</accession>
<evidence type="ECO:0000313" key="3">
    <source>
        <dbReference type="Proteomes" id="UP000554235"/>
    </source>
</evidence>
<dbReference type="OrthoDB" id="4757858at2759"/>
<dbReference type="Proteomes" id="UP000554235">
    <property type="component" value="Unassembled WGS sequence"/>
</dbReference>